<evidence type="ECO:0000256" key="7">
    <source>
        <dbReference type="ARBA" id="ARBA00022777"/>
    </source>
</evidence>
<dbReference type="PRINTS" id="PR00344">
    <property type="entry name" value="BCTRLSENSOR"/>
</dbReference>
<dbReference type="Gene3D" id="3.30.565.10">
    <property type="entry name" value="Histidine kinase-like ATPase, C-terminal domain"/>
    <property type="match status" value="1"/>
</dbReference>
<name>A0A6L8MNL0_9BURK</name>
<gene>
    <name evidence="11" type="ORF">GTP44_16620</name>
</gene>
<dbReference type="GO" id="GO:0000160">
    <property type="term" value="P:phosphorelay signal transduction system"/>
    <property type="evidence" value="ECO:0007669"/>
    <property type="project" value="TreeGrafter"/>
</dbReference>
<feature type="non-terminal residue" evidence="11">
    <location>
        <position position="1"/>
    </location>
</feature>
<evidence type="ECO:0000256" key="3">
    <source>
        <dbReference type="ARBA" id="ARBA00012438"/>
    </source>
</evidence>
<dbReference type="InterPro" id="IPR003594">
    <property type="entry name" value="HATPase_dom"/>
</dbReference>
<dbReference type="PANTHER" id="PTHR45436:SF5">
    <property type="entry name" value="SENSOR HISTIDINE KINASE TRCS"/>
    <property type="match status" value="1"/>
</dbReference>
<evidence type="ECO:0000256" key="5">
    <source>
        <dbReference type="ARBA" id="ARBA00022679"/>
    </source>
</evidence>
<dbReference type="GO" id="GO:0005886">
    <property type="term" value="C:plasma membrane"/>
    <property type="evidence" value="ECO:0007669"/>
    <property type="project" value="TreeGrafter"/>
</dbReference>
<keyword evidence="9" id="KW-0472">Membrane</keyword>
<reference evidence="11 12" key="1">
    <citation type="submission" date="2019-12" db="EMBL/GenBank/DDBJ databases">
        <title>Novel species isolated from a subtropical stream in China.</title>
        <authorList>
            <person name="Lu H."/>
        </authorList>
    </citation>
    <scope>NUCLEOTIDE SEQUENCE [LARGE SCALE GENOMIC DNA]</scope>
    <source>
        <strain evidence="11 12">FT50W</strain>
    </source>
</reference>
<evidence type="ECO:0000256" key="9">
    <source>
        <dbReference type="ARBA" id="ARBA00023136"/>
    </source>
</evidence>
<comment type="catalytic activity">
    <reaction evidence="1">
        <text>ATP + protein L-histidine = ADP + protein N-phospho-L-histidine.</text>
        <dbReference type="EC" id="2.7.13.3"/>
    </reaction>
</comment>
<evidence type="ECO:0000256" key="1">
    <source>
        <dbReference type="ARBA" id="ARBA00000085"/>
    </source>
</evidence>
<feature type="domain" description="Histidine kinase" evidence="10">
    <location>
        <begin position="43"/>
        <end position="138"/>
    </location>
</feature>
<dbReference type="SUPFAM" id="SSF55874">
    <property type="entry name" value="ATPase domain of HSP90 chaperone/DNA topoisomerase II/histidine kinase"/>
    <property type="match status" value="1"/>
</dbReference>
<dbReference type="PANTHER" id="PTHR45436">
    <property type="entry name" value="SENSOR HISTIDINE KINASE YKOH"/>
    <property type="match status" value="1"/>
</dbReference>
<accession>A0A6L8MNL0</accession>
<protein>
    <recommendedName>
        <fullName evidence="3">histidine kinase</fullName>
        <ecNumber evidence="3">2.7.13.3</ecNumber>
    </recommendedName>
</protein>
<keyword evidence="6" id="KW-0812">Transmembrane</keyword>
<dbReference type="Proteomes" id="UP000474565">
    <property type="component" value="Unassembled WGS sequence"/>
</dbReference>
<dbReference type="RefSeq" id="WP_161020324.1">
    <property type="nucleotide sequence ID" value="NZ_WWCP01000021.1"/>
</dbReference>
<evidence type="ECO:0000313" key="12">
    <source>
        <dbReference type="Proteomes" id="UP000474565"/>
    </source>
</evidence>
<keyword evidence="4" id="KW-0597">Phosphoprotein</keyword>
<dbReference type="PROSITE" id="PS50109">
    <property type="entry name" value="HIS_KIN"/>
    <property type="match status" value="1"/>
</dbReference>
<dbReference type="Pfam" id="PF02518">
    <property type="entry name" value="HATPase_c"/>
    <property type="match status" value="1"/>
</dbReference>
<dbReference type="InterPro" id="IPR036890">
    <property type="entry name" value="HATPase_C_sf"/>
</dbReference>
<dbReference type="InterPro" id="IPR050428">
    <property type="entry name" value="TCS_sensor_his_kinase"/>
</dbReference>
<keyword evidence="8" id="KW-1133">Transmembrane helix</keyword>
<comment type="subcellular location">
    <subcellularLocation>
        <location evidence="2">Membrane</location>
    </subcellularLocation>
</comment>
<evidence type="ECO:0000313" key="11">
    <source>
        <dbReference type="EMBL" id="MYM83572.1"/>
    </source>
</evidence>
<dbReference type="EC" id="2.7.13.3" evidence="3"/>
<evidence type="ECO:0000256" key="2">
    <source>
        <dbReference type="ARBA" id="ARBA00004370"/>
    </source>
</evidence>
<keyword evidence="7" id="KW-0418">Kinase</keyword>
<dbReference type="CDD" id="cd00075">
    <property type="entry name" value="HATPase"/>
    <property type="match status" value="1"/>
</dbReference>
<dbReference type="InterPro" id="IPR005467">
    <property type="entry name" value="His_kinase_dom"/>
</dbReference>
<dbReference type="InterPro" id="IPR004358">
    <property type="entry name" value="Sig_transdc_His_kin-like_C"/>
</dbReference>
<proteinExistence type="predicted"/>
<evidence type="ECO:0000256" key="4">
    <source>
        <dbReference type="ARBA" id="ARBA00022553"/>
    </source>
</evidence>
<keyword evidence="5" id="KW-0808">Transferase</keyword>
<dbReference type="AlphaFoldDB" id="A0A6L8MNL0"/>
<organism evidence="11 12">
    <name type="scientific">Duganella lactea</name>
    <dbReference type="NCBI Taxonomy" id="2692173"/>
    <lineage>
        <taxon>Bacteria</taxon>
        <taxon>Pseudomonadati</taxon>
        <taxon>Pseudomonadota</taxon>
        <taxon>Betaproteobacteria</taxon>
        <taxon>Burkholderiales</taxon>
        <taxon>Oxalobacteraceae</taxon>
        <taxon>Telluria group</taxon>
        <taxon>Duganella</taxon>
    </lineage>
</organism>
<evidence type="ECO:0000256" key="8">
    <source>
        <dbReference type="ARBA" id="ARBA00022989"/>
    </source>
</evidence>
<dbReference type="GO" id="GO:0004673">
    <property type="term" value="F:protein histidine kinase activity"/>
    <property type="evidence" value="ECO:0007669"/>
    <property type="project" value="UniProtKB-EC"/>
</dbReference>
<dbReference type="SMART" id="SM00387">
    <property type="entry name" value="HATPase_c"/>
    <property type="match status" value="1"/>
</dbReference>
<comment type="caution">
    <text evidence="11">The sequence shown here is derived from an EMBL/GenBank/DDBJ whole genome shotgun (WGS) entry which is preliminary data.</text>
</comment>
<evidence type="ECO:0000256" key="6">
    <source>
        <dbReference type="ARBA" id="ARBA00022692"/>
    </source>
</evidence>
<dbReference type="EMBL" id="WWCP01000021">
    <property type="protein sequence ID" value="MYM83572.1"/>
    <property type="molecule type" value="Genomic_DNA"/>
</dbReference>
<sequence length="138" mass="14810">AQLRQLGFALLRSKKVGFHHGRVVKVDALTSCHGRAGFSRPPLVENAVRYTPAPGIVIVSCGRQDGRSFLRVADSGPGIPQEMQERVFERFFRLASASQPGSGLGLSIVARIADRHRAQIQLGQGIGGRGLSVTLTLP</sequence>
<evidence type="ECO:0000259" key="10">
    <source>
        <dbReference type="PROSITE" id="PS50109"/>
    </source>
</evidence>